<gene>
    <name evidence="1" type="ORF">ElyMa_002596900</name>
</gene>
<evidence type="ECO:0000313" key="1">
    <source>
        <dbReference type="EMBL" id="GFR91610.1"/>
    </source>
</evidence>
<evidence type="ECO:0000313" key="2">
    <source>
        <dbReference type="Proteomes" id="UP000762676"/>
    </source>
</evidence>
<keyword evidence="2" id="KW-1185">Reference proteome</keyword>
<dbReference type="AlphaFoldDB" id="A0AAV4H4V7"/>
<organism evidence="1 2">
    <name type="scientific">Elysia marginata</name>
    <dbReference type="NCBI Taxonomy" id="1093978"/>
    <lineage>
        <taxon>Eukaryota</taxon>
        <taxon>Metazoa</taxon>
        <taxon>Spiralia</taxon>
        <taxon>Lophotrochozoa</taxon>
        <taxon>Mollusca</taxon>
        <taxon>Gastropoda</taxon>
        <taxon>Heterobranchia</taxon>
        <taxon>Euthyneura</taxon>
        <taxon>Panpulmonata</taxon>
        <taxon>Sacoglossa</taxon>
        <taxon>Placobranchoidea</taxon>
        <taxon>Plakobranchidae</taxon>
        <taxon>Elysia</taxon>
    </lineage>
</organism>
<accession>A0AAV4H4V7</accession>
<sequence>MDGGRDISTVINALKHLTPTMKNFHISMAKLLQTYLYQPPERMACIWDDLILLCVTYIPPNENSELSKTVGRLLRGEISVSEVMEDTDDTT</sequence>
<comment type="caution">
    <text evidence="1">The sequence shown here is derived from an EMBL/GenBank/DDBJ whole genome shotgun (WGS) entry which is preliminary data.</text>
</comment>
<protein>
    <submittedName>
        <fullName evidence="1">Uncharacterized protein</fullName>
    </submittedName>
</protein>
<reference evidence="1 2" key="1">
    <citation type="journal article" date="2021" name="Elife">
        <title>Chloroplast acquisition without the gene transfer in kleptoplastic sea slugs, Plakobranchus ocellatus.</title>
        <authorList>
            <person name="Maeda T."/>
            <person name="Takahashi S."/>
            <person name="Yoshida T."/>
            <person name="Shimamura S."/>
            <person name="Takaki Y."/>
            <person name="Nagai Y."/>
            <person name="Toyoda A."/>
            <person name="Suzuki Y."/>
            <person name="Arimoto A."/>
            <person name="Ishii H."/>
            <person name="Satoh N."/>
            <person name="Nishiyama T."/>
            <person name="Hasebe M."/>
            <person name="Maruyama T."/>
            <person name="Minagawa J."/>
            <person name="Obokata J."/>
            <person name="Shigenobu S."/>
        </authorList>
    </citation>
    <scope>NUCLEOTIDE SEQUENCE [LARGE SCALE GENOMIC DNA]</scope>
</reference>
<name>A0AAV4H4V7_9GAST</name>
<proteinExistence type="predicted"/>
<dbReference type="EMBL" id="BMAT01005357">
    <property type="protein sequence ID" value="GFR91610.1"/>
    <property type="molecule type" value="Genomic_DNA"/>
</dbReference>
<dbReference type="Proteomes" id="UP000762676">
    <property type="component" value="Unassembled WGS sequence"/>
</dbReference>